<keyword evidence="5 9" id="KW-0067">ATP-binding</keyword>
<dbReference type="Pfam" id="PF19269">
    <property type="entry name" value="Anticodon_2"/>
    <property type="match status" value="1"/>
</dbReference>
<evidence type="ECO:0000256" key="5">
    <source>
        <dbReference type="ARBA" id="ARBA00022840"/>
    </source>
</evidence>
<keyword evidence="6 9" id="KW-0648">Protein biosynthesis</keyword>
<evidence type="ECO:0000313" key="14">
    <source>
        <dbReference type="Proteomes" id="UP001498398"/>
    </source>
</evidence>
<evidence type="ECO:0000256" key="3">
    <source>
        <dbReference type="ARBA" id="ARBA00022598"/>
    </source>
</evidence>
<evidence type="ECO:0000256" key="7">
    <source>
        <dbReference type="ARBA" id="ARBA00023146"/>
    </source>
</evidence>
<dbReference type="PANTHER" id="PTHR43311:SF2">
    <property type="entry name" value="GLUTAMATE--TRNA LIGASE, MITOCHONDRIAL-RELATED"/>
    <property type="match status" value="1"/>
</dbReference>
<protein>
    <recommendedName>
        <fullName evidence="2">glutamate--tRNA ligase</fullName>
        <ecNumber evidence="2">6.1.1.17</ecNumber>
    </recommendedName>
    <alternativeName>
        <fullName evidence="8">Glutamyl-tRNA synthetase</fullName>
    </alternativeName>
</protein>
<dbReference type="Proteomes" id="UP001498398">
    <property type="component" value="Unassembled WGS sequence"/>
</dbReference>
<dbReference type="InterPro" id="IPR001412">
    <property type="entry name" value="aa-tRNA-synth_I_CS"/>
</dbReference>
<dbReference type="EMBL" id="JBANRG010000026">
    <property type="protein sequence ID" value="KAK7453366.1"/>
    <property type="molecule type" value="Genomic_DNA"/>
</dbReference>
<accession>A0ABR1JA73</accession>
<evidence type="ECO:0000256" key="9">
    <source>
        <dbReference type="RuleBase" id="RU363037"/>
    </source>
</evidence>
<feature type="domain" description="Glutamyl/glutaminyl-tRNA synthetase class Ib catalytic" evidence="11">
    <location>
        <begin position="2"/>
        <end position="286"/>
    </location>
</feature>
<dbReference type="InterPro" id="IPR033910">
    <property type="entry name" value="GluRS_core"/>
</dbReference>
<name>A0ABR1JA73_9AGAR</name>
<evidence type="ECO:0000256" key="6">
    <source>
        <dbReference type="ARBA" id="ARBA00022917"/>
    </source>
</evidence>
<gene>
    <name evidence="13" type="primary">MSE1</name>
    <name evidence="13" type="ORF">VKT23_011630</name>
</gene>
<dbReference type="PANTHER" id="PTHR43311">
    <property type="entry name" value="GLUTAMATE--TRNA LIGASE"/>
    <property type="match status" value="1"/>
</dbReference>
<dbReference type="InterPro" id="IPR020751">
    <property type="entry name" value="aa-tRNA-synth_I_codon-bd_sub2"/>
</dbReference>
<dbReference type="CDD" id="cd00808">
    <property type="entry name" value="GluRS_core"/>
    <property type="match status" value="1"/>
</dbReference>
<feature type="region of interest" description="Disordered" evidence="10">
    <location>
        <begin position="288"/>
        <end position="316"/>
    </location>
</feature>
<dbReference type="Gene3D" id="3.40.50.620">
    <property type="entry name" value="HUPs"/>
    <property type="match status" value="1"/>
</dbReference>
<evidence type="ECO:0000256" key="2">
    <source>
        <dbReference type="ARBA" id="ARBA00012835"/>
    </source>
</evidence>
<evidence type="ECO:0000256" key="8">
    <source>
        <dbReference type="ARBA" id="ARBA00030865"/>
    </source>
</evidence>
<dbReference type="PRINTS" id="PR00987">
    <property type="entry name" value="TRNASYNTHGLU"/>
</dbReference>
<evidence type="ECO:0000259" key="12">
    <source>
        <dbReference type="Pfam" id="PF19269"/>
    </source>
</evidence>
<dbReference type="GO" id="GO:0004818">
    <property type="term" value="F:glutamate-tRNA ligase activity"/>
    <property type="evidence" value="ECO:0007669"/>
    <property type="project" value="UniProtKB-EC"/>
</dbReference>
<comment type="similarity">
    <text evidence="1">Belongs to the class-I aminoacyl-tRNA synthetase family. Glutamate--tRNA ligase type 1 subfamily.</text>
</comment>
<keyword evidence="14" id="KW-1185">Reference proteome</keyword>
<keyword evidence="7 9" id="KW-0030">Aminoacyl-tRNA synthetase</keyword>
<evidence type="ECO:0000313" key="13">
    <source>
        <dbReference type="EMBL" id="KAK7453366.1"/>
    </source>
</evidence>
<dbReference type="NCBIfam" id="TIGR00464">
    <property type="entry name" value="gltX_bact"/>
    <property type="match status" value="1"/>
</dbReference>
<dbReference type="InterPro" id="IPR000924">
    <property type="entry name" value="Glu/Gln-tRNA-synth"/>
</dbReference>
<keyword evidence="4 9" id="KW-0547">Nucleotide-binding</keyword>
<dbReference type="InterPro" id="IPR008925">
    <property type="entry name" value="aa_tRNA-synth_I_cd-bd_sf"/>
</dbReference>
<feature type="domain" description="Aminoacyl-tRNA synthetase class I anticodon-binding" evidence="12">
    <location>
        <begin position="381"/>
        <end position="528"/>
    </location>
</feature>
<reference evidence="13 14" key="1">
    <citation type="submission" date="2024-01" db="EMBL/GenBank/DDBJ databases">
        <title>A draft genome for the cacao thread blight pathogen Marasmiellus scandens.</title>
        <authorList>
            <person name="Baruah I.K."/>
            <person name="Leung J."/>
            <person name="Bukari Y."/>
            <person name="Amoako-Attah I."/>
            <person name="Meinhardt L.W."/>
            <person name="Bailey B.A."/>
            <person name="Cohen S.P."/>
        </authorList>
    </citation>
    <scope>NUCLEOTIDE SEQUENCE [LARGE SCALE GENOMIC DNA]</scope>
    <source>
        <strain evidence="13 14">GH-19</strain>
    </source>
</reference>
<dbReference type="HAMAP" id="MF_00022">
    <property type="entry name" value="Glu_tRNA_synth_type1"/>
    <property type="match status" value="1"/>
</dbReference>
<dbReference type="InterPro" id="IPR049940">
    <property type="entry name" value="GluQ/Sye"/>
</dbReference>
<dbReference type="InterPro" id="IPR004527">
    <property type="entry name" value="Glu-tRNA-ligase_bac/mito"/>
</dbReference>
<keyword evidence="3 9" id="KW-0436">Ligase</keyword>
<dbReference type="SUPFAM" id="SSF48163">
    <property type="entry name" value="An anticodon-binding domain of class I aminoacyl-tRNA synthetases"/>
    <property type="match status" value="1"/>
</dbReference>
<evidence type="ECO:0000259" key="11">
    <source>
        <dbReference type="Pfam" id="PF00749"/>
    </source>
</evidence>
<dbReference type="SUPFAM" id="SSF52374">
    <property type="entry name" value="Nucleotidylyl transferase"/>
    <property type="match status" value="1"/>
</dbReference>
<feature type="compositionally biased region" description="Polar residues" evidence="10">
    <location>
        <begin position="292"/>
        <end position="304"/>
    </location>
</feature>
<organism evidence="13 14">
    <name type="scientific">Marasmiellus scandens</name>
    <dbReference type="NCBI Taxonomy" id="2682957"/>
    <lineage>
        <taxon>Eukaryota</taxon>
        <taxon>Fungi</taxon>
        <taxon>Dikarya</taxon>
        <taxon>Basidiomycota</taxon>
        <taxon>Agaricomycotina</taxon>
        <taxon>Agaricomycetes</taxon>
        <taxon>Agaricomycetidae</taxon>
        <taxon>Agaricales</taxon>
        <taxon>Marasmiineae</taxon>
        <taxon>Omphalotaceae</taxon>
        <taxon>Marasmiellus</taxon>
    </lineage>
</organism>
<sequence>MVLLRFAPSPTGPLHLGGLRMALYNYLYARKLGGKWILRIEDTDSTRFVAGSVDGIRHALNWAGLEYDYGPGKEGPHSPYYQSERLDLYQGYAKKLLNNGSAYRCFCSMDKLTEIRERLARAGSNSSYDKTCLHLSDEEVARKVKAGEKYIVRINDSLPPNREPANDLVFGQLRDAHASLATDPVLLKTDQWPTYHLASVVDDHEMGITHVLRGEEWLPSLPLHLDLYAHLKLKPPQFAHIPILLNPDGTKMSKRNGDVQVIDYIRRGWEPDAVLNWLALAGWGARHEPHADSSSTADTATQPTHAGAHAPKPVQLQSAPDSTHIMTKQELVSEFDLSAVTQRSSSLDATKLEYINKHHLMLRRENEEELKKMAERVHDSIKAKFPTSQYTNVDRIKQGIWLLDGRLTNLHDIPLHAPWLFVDPDLSTPEAQQMAEQTKMDVPLRVKIITAAHSLLAVEAQTWDSFISQSNEQVLKNFHVIRETLRLKPKPFLMLLRYVLTGMKDGPALVDIMRVLGPEVTVKRFSDARSFELDVVEKEEAKKPL</sequence>
<dbReference type="EC" id="6.1.1.17" evidence="2"/>
<evidence type="ECO:0000256" key="10">
    <source>
        <dbReference type="SAM" id="MobiDB-lite"/>
    </source>
</evidence>
<evidence type="ECO:0000256" key="4">
    <source>
        <dbReference type="ARBA" id="ARBA00022741"/>
    </source>
</evidence>
<dbReference type="PROSITE" id="PS00178">
    <property type="entry name" value="AA_TRNA_LIGASE_I"/>
    <property type="match status" value="1"/>
</dbReference>
<proteinExistence type="inferred from homology"/>
<dbReference type="Pfam" id="PF00749">
    <property type="entry name" value="tRNA-synt_1c"/>
    <property type="match status" value="1"/>
</dbReference>
<dbReference type="InterPro" id="IPR045462">
    <property type="entry name" value="aa-tRNA-synth_I_cd-bd"/>
</dbReference>
<dbReference type="InterPro" id="IPR014729">
    <property type="entry name" value="Rossmann-like_a/b/a_fold"/>
</dbReference>
<dbReference type="InterPro" id="IPR020058">
    <property type="entry name" value="Glu/Gln-tRNA-synth_Ib_cat-dom"/>
</dbReference>
<evidence type="ECO:0000256" key="1">
    <source>
        <dbReference type="ARBA" id="ARBA00007894"/>
    </source>
</evidence>
<comment type="caution">
    <text evidence="13">The sequence shown here is derived from an EMBL/GenBank/DDBJ whole genome shotgun (WGS) entry which is preliminary data.</text>
</comment>
<dbReference type="Gene3D" id="1.10.10.350">
    <property type="match status" value="1"/>
</dbReference>